<accession>A0A1B1LQK1</accession>
<reference evidence="2 3" key="2">
    <citation type="submission" date="2021-09" db="EMBL/GenBank/DDBJ databases">
        <title>Whole genome sequencing of antimicrobial-resistant bacteria isolated from aquatic animals, plants, and environment in Asia.</title>
        <authorList>
            <person name="Hirabayashi A."/>
            <person name="Suzuki M."/>
        </authorList>
    </citation>
    <scope>NUCLEOTIDE SEQUENCE [LARGE SCALE GENOMIC DNA]</scope>
    <source>
        <strain evidence="2 3">NUITM-VK2</strain>
        <plasmid evidence="2 3">pNUITM-VK2</plasmid>
    </source>
</reference>
<evidence type="ECO:0000313" key="2">
    <source>
        <dbReference type="EMBL" id="BDB31014.1"/>
    </source>
</evidence>
<keyword evidence="1" id="KW-0614">Plasmid</keyword>
<evidence type="ECO:0000313" key="3">
    <source>
        <dbReference type="Proteomes" id="UP001319930"/>
    </source>
</evidence>
<dbReference type="Proteomes" id="UP001319930">
    <property type="component" value="Plasmid pNUITM-VK2"/>
</dbReference>
<name>A0A1B1LQK1_KLEPN</name>
<geneLocation type="plasmid" evidence="1">
    <name>pKP04VIM</name>
</geneLocation>
<gene>
    <name evidence="2" type="ORF">NUITMVK2_1280</name>
</gene>
<geneLocation type="plasmid" evidence="2 3">
    <name>pNUITM-VK2</name>
</geneLocation>
<dbReference type="AlphaFoldDB" id="A0A1B1LQK1"/>
<evidence type="ECO:0000313" key="1">
    <source>
        <dbReference type="EMBL" id="ANS55328.1"/>
    </source>
</evidence>
<dbReference type="EMBL" id="AP025164">
    <property type="protein sequence ID" value="BDB31014.1"/>
    <property type="molecule type" value="Genomic_DNA"/>
</dbReference>
<proteinExistence type="predicted"/>
<protein>
    <submittedName>
        <fullName evidence="1">Uncharacterized protein</fullName>
    </submittedName>
</protein>
<dbReference type="PATRIC" id="fig|573.1650.peg.5641"/>
<dbReference type="RefSeq" id="WP_014839968.1">
    <property type="nucleotide sequence ID" value="NZ_AP018583.1"/>
</dbReference>
<sequence>MAVQKTHTGIVITKDGEVTKKFHETPTMWVVNKTECYRKDNGIRHFGERTRRRLVLESIKPIPEVKN</sequence>
<dbReference type="EMBL" id="KU318421">
    <property type="protein sequence ID" value="ANS55328.1"/>
    <property type="molecule type" value="Genomic_DNA"/>
</dbReference>
<dbReference type="GeneID" id="93756892"/>
<organism evidence="1">
    <name type="scientific">Klebsiella pneumoniae</name>
    <dbReference type="NCBI Taxonomy" id="573"/>
    <lineage>
        <taxon>Bacteria</taxon>
        <taxon>Pseudomonadati</taxon>
        <taxon>Pseudomonadota</taxon>
        <taxon>Gammaproteobacteria</taxon>
        <taxon>Enterobacterales</taxon>
        <taxon>Enterobacteriaceae</taxon>
        <taxon>Klebsiella/Raoultella group</taxon>
        <taxon>Klebsiella</taxon>
        <taxon>Klebsiella pneumoniae complex</taxon>
    </lineage>
</organism>
<reference evidence="1" key="1">
    <citation type="submission" date="2015-12" db="EMBL/GenBank/DDBJ databases">
        <title>Klebsiella pneumoniae strain KP04 plasmid pKP04VIM, complete sequence.</title>
        <authorList>
            <person name="Li R."/>
            <person name="Lin D."/>
            <person name="Chen C."/>
        </authorList>
    </citation>
    <scope>NUCLEOTIDE SEQUENCE</scope>
    <source>
        <plasmid evidence="1">pKP04VIM</plasmid>
    </source>
</reference>